<reference evidence="9 10" key="1">
    <citation type="submission" date="2020-08" db="EMBL/GenBank/DDBJ databases">
        <title>The genome sequence of type strain Novosphingobium piscinae KCTC 42194.</title>
        <authorList>
            <person name="Liu Y."/>
        </authorList>
    </citation>
    <scope>NUCLEOTIDE SEQUENCE [LARGE SCALE GENOMIC DNA]</scope>
    <source>
        <strain evidence="9 10">KCTC 42194</strain>
    </source>
</reference>
<organism evidence="9 10">
    <name type="scientific">Novosphingobium piscinae</name>
    <dbReference type="NCBI Taxonomy" id="1507448"/>
    <lineage>
        <taxon>Bacteria</taxon>
        <taxon>Pseudomonadati</taxon>
        <taxon>Pseudomonadota</taxon>
        <taxon>Alphaproteobacteria</taxon>
        <taxon>Sphingomonadales</taxon>
        <taxon>Sphingomonadaceae</taxon>
        <taxon>Novosphingobium</taxon>
    </lineage>
</organism>
<feature type="transmembrane region" description="Helical" evidence="8">
    <location>
        <begin position="108"/>
        <end position="126"/>
    </location>
</feature>
<dbReference type="RefSeq" id="WP_185679538.1">
    <property type="nucleotide sequence ID" value="NZ_JACLAX010000010.1"/>
</dbReference>
<sequence length="259" mass="25564">MTLVSPAPGLGLILVGGLAGAINALAGGGPILTLAGLTALGTDPKLASIISTVALSPGQIAAGLRGLPLIPPQLGPTRVWCAIAIALVGGAGGAALLLATGAVGFRRLIPWLILAATAIYAGSGWFGRIGERCGLERSAACGPRGDIAVLPVLAVLAVYGGYFGGGNSFLLLALLAAADWRGRSGTALKNVLVALINLGAVMVLLGAAPLDWRLIAPLGFGGLIGSLAGATLLDRLPTGALRPLVIATGLVTAAWLARG</sequence>
<comment type="subcellular location">
    <subcellularLocation>
        <location evidence="1 8">Cell membrane</location>
        <topology evidence="1 8">Multi-pass membrane protein</topology>
    </subcellularLocation>
</comment>
<feature type="transmembrane region" description="Helical" evidence="8">
    <location>
        <begin position="187"/>
        <end position="207"/>
    </location>
</feature>
<keyword evidence="7 8" id="KW-0472">Membrane</keyword>
<feature type="transmembrane region" description="Helical" evidence="8">
    <location>
        <begin position="79"/>
        <end position="102"/>
    </location>
</feature>
<evidence type="ECO:0000256" key="5">
    <source>
        <dbReference type="ARBA" id="ARBA00022692"/>
    </source>
</evidence>
<dbReference type="Proteomes" id="UP000551327">
    <property type="component" value="Unassembled WGS sequence"/>
</dbReference>
<comment type="similarity">
    <text evidence="2 8">Belongs to the 4-toluene sulfonate uptake permease (TSUP) (TC 2.A.102) family.</text>
</comment>
<dbReference type="InterPro" id="IPR002781">
    <property type="entry name" value="TM_pro_TauE-like"/>
</dbReference>
<evidence type="ECO:0000256" key="8">
    <source>
        <dbReference type="RuleBase" id="RU363041"/>
    </source>
</evidence>
<evidence type="ECO:0000256" key="1">
    <source>
        <dbReference type="ARBA" id="ARBA00004651"/>
    </source>
</evidence>
<keyword evidence="5 8" id="KW-0812">Transmembrane</keyword>
<evidence type="ECO:0000256" key="3">
    <source>
        <dbReference type="ARBA" id="ARBA00022448"/>
    </source>
</evidence>
<feature type="transmembrane region" description="Helical" evidence="8">
    <location>
        <begin position="214"/>
        <end position="233"/>
    </location>
</feature>
<name>A0A7X1FZ67_9SPHN</name>
<keyword evidence="10" id="KW-1185">Reference proteome</keyword>
<gene>
    <name evidence="9" type="ORF">H7F53_10995</name>
</gene>
<accession>A0A7X1FZ67</accession>
<evidence type="ECO:0000313" key="10">
    <source>
        <dbReference type="Proteomes" id="UP000551327"/>
    </source>
</evidence>
<comment type="caution">
    <text evidence="9">The sequence shown here is derived from an EMBL/GenBank/DDBJ whole genome shotgun (WGS) entry which is preliminary data.</text>
</comment>
<dbReference type="EMBL" id="JACLAX010000010">
    <property type="protein sequence ID" value="MBC2669670.1"/>
    <property type="molecule type" value="Genomic_DNA"/>
</dbReference>
<evidence type="ECO:0000313" key="9">
    <source>
        <dbReference type="EMBL" id="MBC2669670.1"/>
    </source>
</evidence>
<evidence type="ECO:0000256" key="2">
    <source>
        <dbReference type="ARBA" id="ARBA00009142"/>
    </source>
</evidence>
<dbReference type="GO" id="GO:0005886">
    <property type="term" value="C:plasma membrane"/>
    <property type="evidence" value="ECO:0007669"/>
    <property type="project" value="UniProtKB-SubCell"/>
</dbReference>
<evidence type="ECO:0000256" key="4">
    <source>
        <dbReference type="ARBA" id="ARBA00022475"/>
    </source>
</evidence>
<dbReference type="AlphaFoldDB" id="A0A7X1FZ67"/>
<feature type="transmembrane region" description="Helical" evidence="8">
    <location>
        <begin position="12"/>
        <end position="40"/>
    </location>
</feature>
<dbReference type="Pfam" id="PF01925">
    <property type="entry name" value="TauE"/>
    <property type="match status" value="1"/>
</dbReference>
<dbReference type="PANTHER" id="PTHR30269:SF0">
    <property type="entry name" value="MEMBRANE TRANSPORTER PROTEIN YFCA-RELATED"/>
    <property type="match status" value="1"/>
</dbReference>
<evidence type="ECO:0000256" key="7">
    <source>
        <dbReference type="ARBA" id="ARBA00023136"/>
    </source>
</evidence>
<keyword evidence="3" id="KW-0813">Transport</keyword>
<feature type="transmembrane region" description="Helical" evidence="8">
    <location>
        <begin position="147"/>
        <end position="175"/>
    </location>
</feature>
<keyword evidence="4 8" id="KW-1003">Cell membrane</keyword>
<evidence type="ECO:0000256" key="6">
    <source>
        <dbReference type="ARBA" id="ARBA00022989"/>
    </source>
</evidence>
<feature type="transmembrane region" description="Helical" evidence="8">
    <location>
        <begin position="239"/>
        <end position="257"/>
    </location>
</feature>
<proteinExistence type="inferred from homology"/>
<protein>
    <recommendedName>
        <fullName evidence="8">Probable membrane transporter protein</fullName>
    </recommendedName>
</protein>
<keyword evidence="6 8" id="KW-1133">Transmembrane helix</keyword>
<dbReference type="InterPro" id="IPR052017">
    <property type="entry name" value="TSUP"/>
</dbReference>
<dbReference type="PANTHER" id="PTHR30269">
    <property type="entry name" value="TRANSMEMBRANE PROTEIN YFCA"/>
    <property type="match status" value="1"/>
</dbReference>